<gene>
    <name evidence="2" type="ORF">SCUD_LOCUS18464</name>
</gene>
<feature type="region of interest" description="Disordered" evidence="1">
    <location>
        <begin position="1"/>
        <end position="40"/>
    </location>
</feature>
<dbReference type="WBParaSite" id="SCUD_0001846601-mRNA-1">
    <property type="protein sequence ID" value="SCUD_0001846601-mRNA-1"/>
    <property type="gene ID" value="SCUD_0001846601"/>
</dbReference>
<name>A0A183KTS3_9TREM</name>
<keyword evidence="3" id="KW-1185">Reference proteome</keyword>
<accession>A0A183KTS3</accession>
<sequence>MNGSLSKIQIRRNKKTPVKNSRTRARKAKTPTEYTEENKKVKRNIRADKQKYVEGLEVTVETAAREGNMKRPNNATKKLSRKYCKPEQKVQNQQRKSVT</sequence>
<dbReference type="AlphaFoldDB" id="A0A183KTS3"/>
<feature type="compositionally biased region" description="Basic residues" evidence="1">
    <location>
        <begin position="9"/>
        <end position="29"/>
    </location>
</feature>
<evidence type="ECO:0000256" key="1">
    <source>
        <dbReference type="SAM" id="MobiDB-lite"/>
    </source>
</evidence>
<feature type="compositionally biased region" description="Polar residues" evidence="1">
    <location>
        <begin position="89"/>
        <end position="99"/>
    </location>
</feature>
<feature type="region of interest" description="Disordered" evidence="1">
    <location>
        <begin position="64"/>
        <end position="99"/>
    </location>
</feature>
<proteinExistence type="predicted"/>
<reference evidence="4" key="1">
    <citation type="submission" date="2016-06" db="UniProtKB">
        <authorList>
            <consortium name="WormBaseParasite"/>
        </authorList>
    </citation>
    <scope>IDENTIFICATION</scope>
</reference>
<protein>
    <submittedName>
        <fullName evidence="2 4">Uncharacterized protein</fullName>
    </submittedName>
</protein>
<dbReference type="EMBL" id="UZAK01041046">
    <property type="protein sequence ID" value="VDP65880.1"/>
    <property type="molecule type" value="Genomic_DNA"/>
</dbReference>
<reference evidence="2 3" key="2">
    <citation type="submission" date="2018-11" db="EMBL/GenBank/DDBJ databases">
        <authorList>
            <consortium name="Pathogen Informatics"/>
        </authorList>
    </citation>
    <scope>NUCLEOTIDE SEQUENCE [LARGE SCALE GENOMIC DNA]</scope>
    <source>
        <strain evidence="2">Dakar</strain>
        <strain evidence="3">Dakar, Senegal</strain>
    </source>
</reference>
<evidence type="ECO:0000313" key="2">
    <source>
        <dbReference type="EMBL" id="VDP65880.1"/>
    </source>
</evidence>
<evidence type="ECO:0000313" key="3">
    <source>
        <dbReference type="Proteomes" id="UP000279833"/>
    </source>
</evidence>
<evidence type="ECO:0000313" key="4">
    <source>
        <dbReference type="WBParaSite" id="SCUD_0001846601-mRNA-1"/>
    </source>
</evidence>
<organism evidence="4">
    <name type="scientific">Schistosoma curassoni</name>
    <dbReference type="NCBI Taxonomy" id="6186"/>
    <lineage>
        <taxon>Eukaryota</taxon>
        <taxon>Metazoa</taxon>
        <taxon>Spiralia</taxon>
        <taxon>Lophotrochozoa</taxon>
        <taxon>Platyhelminthes</taxon>
        <taxon>Trematoda</taxon>
        <taxon>Digenea</taxon>
        <taxon>Strigeidida</taxon>
        <taxon>Schistosomatoidea</taxon>
        <taxon>Schistosomatidae</taxon>
        <taxon>Schistosoma</taxon>
    </lineage>
</organism>
<dbReference type="Proteomes" id="UP000279833">
    <property type="component" value="Unassembled WGS sequence"/>
</dbReference>